<gene>
    <name evidence="1" type="ORF">C1H46_034545</name>
</gene>
<reference evidence="1 2" key="1">
    <citation type="journal article" date="2019" name="G3 (Bethesda)">
        <title>Sequencing of a Wild Apple (Malus baccata) Genome Unravels the Differences Between Cultivated and Wild Apple Species Regarding Disease Resistance and Cold Tolerance.</title>
        <authorList>
            <person name="Chen X."/>
        </authorList>
    </citation>
    <scope>NUCLEOTIDE SEQUENCE [LARGE SCALE GENOMIC DNA]</scope>
    <source>
        <strain evidence="2">cv. Shandingzi</strain>
        <tissue evidence="1">Leaves</tissue>
    </source>
</reference>
<evidence type="ECO:0000313" key="2">
    <source>
        <dbReference type="Proteomes" id="UP000315295"/>
    </source>
</evidence>
<organism evidence="1 2">
    <name type="scientific">Malus baccata</name>
    <name type="common">Siberian crab apple</name>
    <name type="synonym">Pyrus baccata</name>
    <dbReference type="NCBI Taxonomy" id="106549"/>
    <lineage>
        <taxon>Eukaryota</taxon>
        <taxon>Viridiplantae</taxon>
        <taxon>Streptophyta</taxon>
        <taxon>Embryophyta</taxon>
        <taxon>Tracheophyta</taxon>
        <taxon>Spermatophyta</taxon>
        <taxon>Magnoliopsida</taxon>
        <taxon>eudicotyledons</taxon>
        <taxon>Gunneridae</taxon>
        <taxon>Pentapetalae</taxon>
        <taxon>rosids</taxon>
        <taxon>fabids</taxon>
        <taxon>Rosales</taxon>
        <taxon>Rosaceae</taxon>
        <taxon>Amygdaloideae</taxon>
        <taxon>Maleae</taxon>
        <taxon>Malus</taxon>
    </lineage>
</organism>
<sequence length="86" mass="9292">MPPLQQMSFSQMPMPQLPIPGPYAFVSQTGSGSFNNFKGNNFKNKGKGKKFLFGGNQSQQQSLYGGQTSSIAISSRVSTNAKMPDL</sequence>
<name>A0A540L0A8_MALBA</name>
<keyword evidence="2" id="KW-1185">Reference proteome</keyword>
<evidence type="ECO:0000313" key="1">
    <source>
        <dbReference type="EMBL" id="TQD79913.1"/>
    </source>
</evidence>
<protein>
    <submittedName>
        <fullName evidence="1">Uncharacterized protein</fullName>
    </submittedName>
</protein>
<comment type="caution">
    <text evidence="1">The sequence shown here is derived from an EMBL/GenBank/DDBJ whole genome shotgun (WGS) entry which is preliminary data.</text>
</comment>
<dbReference type="EMBL" id="VIEB01000833">
    <property type="protein sequence ID" value="TQD79913.1"/>
    <property type="molecule type" value="Genomic_DNA"/>
</dbReference>
<proteinExistence type="predicted"/>
<dbReference type="Proteomes" id="UP000315295">
    <property type="component" value="Unassembled WGS sequence"/>
</dbReference>
<dbReference type="AlphaFoldDB" id="A0A540L0A8"/>
<accession>A0A540L0A8</accession>